<dbReference type="PROSITE" id="PS50928">
    <property type="entry name" value="ABC_TM1"/>
    <property type="match status" value="1"/>
</dbReference>
<feature type="transmembrane region" description="Helical" evidence="7">
    <location>
        <begin position="112"/>
        <end position="132"/>
    </location>
</feature>
<evidence type="ECO:0000256" key="7">
    <source>
        <dbReference type="RuleBase" id="RU363032"/>
    </source>
</evidence>
<evidence type="ECO:0000259" key="8">
    <source>
        <dbReference type="PROSITE" id="PS50928"/>
    </source>
</evidence>
<evidence type="ECO:0000313" key="10">
    <source>
        <dbReference type="Proteomes" id="UP000612456"/>
    </source>
</evidence>
<organism evidence="9 10">
    <name type="scientific">Paenibacillus nasutitermitis</name>
    <dbReference type="NCBI Taxonomy" id="1652958"/>
    <lineage>
        <taxon>Bacteria</taxon>
        <taxon>Bacillati</taxon>
        <taxon>Bacillota</taxon>
        <taxon>Bacilli</taxon>
        <taxon>Bacillales</taxon>
        <taxon>Paenibacillaceae</taxon>
        <taxon>Paenibacillus</taxon>
    </lineage>
</organism>
<feature type="domain" description="ABC transmembrane type-1" evidence="8">
    <location>
        <begin position="71"/>
        <end position="286"/>
    </location>
</feature>
<proteinExistence type="inferred from homology"/>
<keyword evidence="6 7" id="KW-0472">Membrane</keyword>
<keyword evidence="4 7" id="KW-0812">Transmembrane</keyword>
<evidence type="ECO:0000256" key="3">
    <source>
        <dbReference type="ARBA" id="ARBA00022475"/>
    </source>
</evidence>
<dbReference type="PANTHER" id="PTHR43227">
    <property type="entry name" value="BLL4140 PROTEIN"/>
    <property type="match status" value="1"/>
</dbReference>
<sequence>MHKMKWIRELPLHVMILPAFIIVFIYSYIPMFGLIIAFQNFTPVNGFLGSKYVGLDNFKYILQFPDIYQVLWNTVNIALMKIVGNLIVPVIIALLLNELIRPFHKRTIQTIVYLPNFLSWVIVSGLIIDILSPSEGIVNKALQFVGIQEVFFLGNQTWFPFIMVITDIWKNFGFGTVIFLAALTGIDPTLYESSIVDGANRWKQTIHITLPGIKPVIILMTVLSLGNILNAGFEQIFNLYNPMVYATGDIIDTLVYRLGIVDAQYSPATAVGLFKSVISFIMIAVSYKLADKFANYRIF</sequence>
<protein>
    <submittedName>
        <fullName evidence="9">Sugar ABC transporter permease</fullName>
    </submittedName>
</protein>
<comment type="similarity">
    <text evidence="7">Belongs to the binding-protein-dependent transport system permease family.</text>
</comment>
<dbReference type="Pfam" id="PF00528">
    <property type="entry name" value="BPD_transp_1"/>
    <property type="match status" value="1"/>
</dbReference>
<dbReference type="InterPro" id="IPR035906">
    <property type="entry name" value="MetI-like_sf"/>
</dbReference>
<comment type="caution">
    <text evidence="9">The sequence shown here is derived from an EMBL/GenBank/DDBJ whole genome shotgun (WGS) entry which is preliminary data.</text>
</comment>
<keyword evidence="10" id="KW-1185">Reference proteome</keyword>
<feature type="transmembrane region" description="Helical" evidence="7">
    <location>
        <begin position="78"/>
        <end position="100"/>
    </location>
</feature>
<evidence type="ECO:0000256" key="2">
    <source>
        <dbReference type="ARBA" id="ARBA00022448"/>
    </source>
</evidence>
<reference evidence="9" key="1">
    <citation type="journal article" date="2014" name="Int. J. Syst. Evol. Microbiol.">
        <title>Complete genome sequence of Corynebacterium casei LMG S-19264T (=DSM 44701T), isolated from a smear-ripened cheese.</title>
        <authorList>
            <consortium name="US DOE Joint Genome Institute (JGI-PGF)"/>
            <person name="Walter F."/>
            <person name="Albersmeier A."/>
            <person name="Kalinowski J."/>
            <person name="Ruckert C."/>
        </authorList>
    </citation>
    <scope>NUCLEOTIDE SEQUENCE</scope>
    <source>
        <strain evidence="9">CGMCC 1.15178</strain>
    </source>
</reference>
<feature type="transmembrane region" description="Helical" evidence="7">
    <location>
        <begin position="212"/>
        <end position="233"/>
    </location>
</feature>
<dbReference type="EMBL" id="BMHP01000001">
    <property type="protein sequence ID" value="GGD51559.1"/>
    <property type="molecule type" value="Genomic_DNA"/>
</dbReference>
<dbReference type="PANTHER" id="PTHR43227:SF11">
    <property type="entry name" value="BLL4140 PROTEIN"/>
    <property type="match status" value="1"/>
</dbReference>
<dbReference type="InterPro" id="IPR050809">
    <property type="entry name" value="UgpAE/MalFG_permease"/>
</dbReference>
<dbReference type="GO" id="GO:0055085">
    <property type="term" value="P:transmembrane transport"/>
    <property type="evidence" value="ECO:0007669"/>
    <property type="project" value="InterPro"/>
</dbReference>
<comment type="subcellular location">
    <subcellularLocation>
        <location evidence="1 7">Cell membrane</location>
        <topology evidence="1 7">Multi-pass membrane protein</topology>
    </subcellularLocation>
</comment>
<keyword evidence="3" id="KW-1003">Cell membrane</keyword>
<feature type="transmembrane region" description="Helical" evidence="7">
    <location>
        <begin position="265"/>
        <end position="287"/>
    </location>
</feature>
<keyword evidence="2 7" id="KW-0813">Transport</keyword>
<dbReference type="SUPFAM" id="SSF161098">
    <property type="entry name" value="MetI-like"/>
    <property type="match status" value="1"/>
</dbReference>
<reference evidence="9" key="2">
    <citation type="submission" date="2020-09" db="EMBL/GenBank/DDBJ databases">
        <authorList>
            <person name="Sun Q."/>
            <person name="Zhou Y."/>
        </authorList>
    </citation>
    <scope>NUCLEOTIDE SEQUENCE</scope>
    <source>
        <strain evidence="9">CGMCC 1.15178</strain>
    </source>
</reference>
<evidence type="ECO:0000256" key="4">
    <source>
        <dbReference type="ARBA" id="ARBA00022692"/>
    </source>
</evidence>
<evidence type="ECO:0000256" key="6">
    <source>
        <dbReference type="ARBA" id="ARBA00023136"/>
    </source>
</evidence>
<dbReference type="Gene3D" id="1.10.3720.10">
    <property type="entry name" value="MetI-like"/>
    <property type="match status" value="1"/>
</dbReference>
<dbReference type="GO" id="GO:0005886">
    <property type="term" value="C:plasma membrane"/>
    <property type="evidence" value="ECO:0007669"/>
    <property type="project" value="UniProtKB-SubCell"/>
</dbReference>
<evidence type="ECO:0000256" key="5">
    <source>
        <dbReference type="ARBA" id="ARBA00022989"/>
    </source>
</evidence>
<evidence type="ECO:0000256" key="1">
    <source>
        <dbReference type="ARBA" id="ARBA00004651"/>
    </source>
</evidence>
<name>A0A917DMR9_9BACL</name>
<dbReference type="InterPro" id="IPR000515">
    <property type="entry name" value="MetI-like"/>
</dbReference>
<feature type="transmembrane region" description="Helical" evidence="7">
    <location>
        <begin position="172"/>
        <end position="191"/>
    </location>
</feature>
<gene>
    <name evidence="9" type="ORF">GCM10010911_06380</name>
</gene>
<accession>A0A917DMR9</accession>
<dbReference type="Proteomes" id="UP000612456">
    <property type="component" value="Unassembled WGS sequence"/>
</dbReference>
<dbReference type="AlphaFoldDB" id="A0A917DMR9"/>
<feature type="transmembrane region" description="Helical" evidence="7">
    <location>
        <begin position="12"/>
        <end position="38"/>
    </location>
</feature>
<evidence type="ECO:0000313" key="9">
    <source>
        <dbReference type="EMBL" id="GGD51559.1"/>
    </source>
</evidence>
<dbReference type="CDD" id="cd06261">
    <property type="entry name" value="TM_PBP2"/>
    <property type="match status" value="1"/>
</dbReference>
<keyword evidence="5 7" id="KW-1133">Transmembrane helix</keyword>